<dbReference type="PANTHER" id="PTHR36741">
    <property type="entry name" value="OS07G0100500 PROTEIN"/>
    <property type="match status" value="1"/>
</dbReference>
<name>A0AA38GK92_TAXCH</name>
<feature type="compositionally biased region" description="Basic and acidic residues" evidence="1">
    <location>
        <begin position="731"/>
        <end position="747"/>
    </location>
</feature>
<evidence type="ECO:0000313" key="2">
    <source>
        <dbReference type="EMBL" id="KAH9324691.1"/>
    </source>
</evidence>
<dbReference type="EMBL" id="JAHRHJ020000002">
    <property type="protein sequence ID" value="KAH9324691.1"/>
    <property type="molecule type" value="Genomic_DNA"/>
</dbReference>
<feature type="compositionally biased region" description="Basic and acidic residues" evidence="1">
    <location>
        <begin position="779"/>
        <end position="798"/>
    </location>
</feature>
<feature type="region of interest" description="Disordered" evidence="1">
    <location>
        <begin position="278"/>
        <end position="316"/>
    </location>
</feature>
<gene>
    <name evidence="2" type="ORF">KI387_004869</name>
</gene>
<dbReference type="OMA" id="FAPYYCP"/>
<keyword evidence="3" id="KW-1185">Reference proteome</keyword>
<feature type="non-terminal residue" evidence="2">
    <location>
        <position position="798"/>
    </location>
</feature>
<feature type="compositionally biased region" description="Basic and acidic residues" evidence="1">
    <location>
        <begin position="754"/>
        <end position="771"/>
    </location>
</feature>
<proteinExistence type="predicted"/>
<sequence>HFKARELGMLVRCLCVPLVSIRVGKVAKQGHLLCPTSTRGHISLTLLPCSDLRLSFVGDNGGVERLAILSPGNENSNVVIEEISADISGRSFLLKLPGGKLAYFWQSEKSKLVGDELLSKMKDLLGCRPSLAQLTGIRESRLDSFATYLRTSLLGSASLSTQQDLVSSLRNVNRVSSAEALPGPSNSSSGSAPFLRPSQRFRLGLSQPMMHGRLHSGNQGSLSPRAGAFKDAATRNVSCMRAVSSTREKHKRRMDCHSSISVIGTPCIPAVQAQINSENCNGNDTDSGRSEVSHSVIDPNSAEVTNHSFGNVRGAEHSTPLPRRYLHLPVNNLSGSPSQQSPFIGESSFDPFAFHLPVSSRVSIANSSIFAPHYCPCPLRPSSLQYTITPPFLPSLSAEAVNLPPATSYFSVGSSSSFIPPLPLDLHNVSFSPISLPVPSLVNIPTPLQTSNLPSFLSDPVVRVPLPVSSFVTVPTPQQISTFTPFFSDPIVHIPMIDFDTSGQGYLVSAGPSISSAISPIFPSLLSTLIPDSSPLNEKEDDNTLRLLTRLGFSSPWRGSEGENCEMNFKSGFPAGTIMASISSWPLSQHRNETEGSCSYLETQRNSGEMESSYKCSGLGPSNPVVQDYVHYGIPSQQSRPLVGMAPAVLASSNLSCLFDICQDGKPKLTTLVTGSRGLYGGSLDPVVSSALLTGINQRSAIHSDLNLNCLIRNNLTGTQNKDSLQLKEAFPKKESSKMEEATKEDNLLQLEEAFAKKESSNTDETSKEDNLLQFEEAFAEKESSKMEETKKEDSSRK</sequence>
<evidence type="ECO:0000256" key="1">
    <source>
        <dbReference type="SAM" id="MobiDB-lite"/>
    </source>
</evidence>
<comment type="caution">
    <text evidence="2">The sequence shown here is derived from an EMBL/GenBank/DDBJ whole genome shotgun (WGS) entry which is preliminary data.</text>
</comment>
<protein>
    <submittedName>
        <fullName evidence="2">Uncharacterized protein</fullName>
    </submittedName>
</protein>
<dbReference type="Proteomes" id="UP000824469">
    <property type="component" value="Unassembled WGS sequence"/>
</dbReference>
<dbReference type="AlphaFoldDB" id="A0AA38GK92"/>
<evidence type="ECO:0000313" key="3">
    <source>
        <dbReference type="Proteomes" id="UP000824469"/>
    </source>
</evidence>
<reference evidence="2 3" key="1">
    <citation type="journal article" date="2021" name="Nat. Plants">
        <title>The Taxus genome provides insights into paclitaxel biosynthesis.</title>
        <authorList>
            <person name="Xiong X."/>
            <person name="Gou J."/>
            <person name="Liao Q."/>
            <person name="Li Y."/>
            <person name="Zhou Q."/>
            <person name="Bi G."/>
            <person name="Li C."/>
            <person name="Du R."/>
            <person name="Wang X."/>
            <person name="Sun T."/>
            <person name="Guo L."/>
            <person name="Liang H."/>
            <person name="Lu P."/>
            <person name="Wu Y."/>
            <person name="Zhang Z."/>
            <person name="Ro D.K."/>
            <person name="Shang Y."/>
            <person name="Huang S."/>
            <person name="Yan J."/>
        </authorList>
    </citation>
    <scope>NUCLEOTIDE SEQUENCE [LARGE SCALE GENOMIC DNA]</scope>
    <source>
        <strain evidence="2">Ta-2019</strain>
    </source>
</reference>
<dbReference type="PANTHER" id="PTHR36741:SF1">
    <property type="entry name" value="OS07G0100500 PROTEIN"/>
    <property type="match status" value="1"/>
</dbReference>
<feature type="region of interest" description="Disordered" evidence="1">
    <location>
        <begin position="731"/>
        <end position="798"/>
    </location>
</feature>
<accession>A0AA38GK92</accession>
<organism evidence="2 3">
    <name type="scientific">Taxus chinensis</name>
    <name type="common">Chinese yew</name>
    <name type="synonym">Taxus wallichiana var. chinensis</name>
    <dbReference type="NCBI Taxonomy" id="29808"/>
    <lineage>
        <taxon>Eukaryota</taxon>
        <taxon>Viridiplantae</taxon>
        <taxon>Streptophyta</taxon>
        <taxon>Embryophyta</taxon>
        <taxon>Tracheophyta</taxon>
        <taxon>Spermatophyta</taxon>
        <taxon>Pinopsida</taxon>
        <taxon>Pinidae</taxon>
        <taxon>Conifers II</taxon>
        <taxon>Cupressales</taxon>
        <taxon>Taxaceae</taxon>
        <taxon>Taxus</taxon>
    </lineage>
</organism>